<dbReference type="PANTHER" id="PTHR42693">
    <property type="entry name" value="ARYLSULFATASE FAMILY MEMBER"/>
    <property type="match status" value="1"/>
</dbReference>
<evidence type="ECO:0000259" key="5">
    <source>
        <dbReference type="Pfam" id="PF00884"/>
    </source>
</evidence>
<organism evidence="6 7">
    <name type="scientific">Leekyejoonella antrihumi</name>
    <dbReference type="NCBI Taxonomy" id="1660198"/>
    <lineage>
        <taxon>Bacteria</taxon>
        <taxon>Bacillati</taxon>
        <taxon>Actinomycetota</taxon>
        <taxon>Actinomycetes</taxon>
        <taxon>Micrococcales</taxon>
        <taxon>Dermacoccaceae</taxon>
        <taxon>Leekyejoonella</taxon>
    </lineage>
</organism>
<comment type="caution">
    <text evidence="6">The sequence shown here is derived from an EMBL/GenBank/DDBJ whole genome shotgun (WGS) entry which is preliminary data.</text>
</comment>
<dbReference type="Proteomes" id="UP000320244">
    <property type="component" value="Unassembled WGS sequence"/>
</dbReference>
<reference evidence="6 7" key="2">
    <citation type="submission" date="2019-08" db="EMBL/GenBank/DDBJ databases">
        <title>Jejuicoccus antrihumi gen. nov., sp. nov., a new member of the family Dermacoccaceae isolated from a cave.</title>
        <authorList>
            <person name="Schumann P."/>
            <person name="Kim I.S."/>
        </authorList>
    </citation>
    <scope>NUCLEOTIDE SEQUENCE [LARGE SCALE GENOMIC DNA]</scope>
    <source>
        <strain evidence="6 7">C5-26</strain>
    </source>
</reference>
<dbReference type="OrthoDB" id="9777306at2"/>
<dbReference type="GO" id="GO:0004065">
    <property type="term" value="F:arylsulfatase activity"/>
    <property type="evidence" value="ECO:0007669"/>
    <property type="project" value="TreeGrafter"/>
</dbReference>
<keyword evidence="4" id="KW-0106">Calcium</keyword>
<name>A0A563DWP8_9MICO</name>
<evidence type="ECO:0000313" key="6">
    <source>
        <dbReference type="EMBL" id="TWP34124.1"/>
    </source>
</evidence>
<dbReference type="Pfam" id="PF00884">
    <property type="entry name" value="Sulfatase"/>
    <property type="match status" value="1"/>
</dbReference>
<reference evidence="6 7" key="1">
    <citation type="submission" date="2019-05" db="EMBL/GenBank/DDBJ databases">
        <authorList>
            <person name="Lee S.D."/>
        </authorList>
    </citation>
    <scope>NUCLEOTIDE SEQUENCE [LARGE SCALE GENOMIC DNA]</scope>
    <source>
        <strain evidence="6 7">C5-26</strain>
    </source>
</reference>
<evidence type="ECO:0000256" key="1">
    <source>
        <dbReference type="ARBA" id="ARBA00008779"/>
    </source>
</evidence>
<dbReference type="AlphaFoldDB" id="A0A563DWP8"/>
<evidence type="ECO:0000256" key="4">
    <source>
        <dbReference type="ARBA" id="ARBA00022837"/>
    </source>
</evidence>
<dbReference type="EMBL" id="VCQV01000031">
    <property type="protein sequence ID" value="TWP34124.1"/>
    <property type="molecule type" value="Genomic_DNA"/>
</dbReference>
<dbReference type="PANTHER" id="PTHR42693:SF33">
    <property type="entry name" value="ARYLSULFATASE"/>
    <property type="match status" value="1"/>
</dbReference>
<evidence type="ECO:0000313" key="7">
    <source>
        <dbReference type="Proteomes" id="UP000320244"/>
    </source>
</evidence>
<proteinExistence type="inferred from homology"/>
<dbReference type="InterPro" id="IPR000917">
    <property type="entry name" value="Sulfatase_N"/>
</dbReference>
<dbReference type="PROSITE" id="PS00149">
    <property type="entry name" value="SULFATASE_2"/>
    <property type="match status" value="1"/>
</dbReference>
<keyword evidence="7" id="KW-1185">Reference proteome</keyword>
<dbReference type="SUPFAM" id="SSF53649">
    <property type="entry name" value="Alkaline phosphatase-like"/>
    <property type="match status" value="1"/>
</dbReference>
<dbReference type="GO" id="GO:0046872">
    <property type="term" value="F:metal ion binding"/>
    <property type="evidence" value="ECO:0007669"/>
    <property type="project" value="UniProtKB-KW"/>
</dbReference>
<accession>A0A563DWP8</accession>
<dbReference type="InterPro" id="IPR024607">
    <property type="entry name" value="Sulfatase_CS"/>
</dbReference>
<sequence>MVLESKRPNLLILMADQHSAHLLSCAGATHVSTPCLDALAAAGTRFTRAYTTFPLCVPARASMVTGRCPHQLGIHGNKAAGEEPGRLRQSLGQLLRDRGYDTAYAGKWHALQPSVSAADGFEVVAPFGDRGLAAAASDWLRGRAEQERPFALIVSFDDPHSICEYARNQPMPYGQVDCPTDARDLPPLPANHGRAAYEPQALRAEQARAEATYGTSRFGPDDWRRYRHVYARLIERTDAAVGEVLDALEIAGRSDDTVVVYTSDHGDGDASHEWNQKTALFEETCRVPLIVRDPRGSTGRPTTSALVSVGLDLLPTALAVAQGGAPTADGLDLLEVARSAVGHDQVVVETHFARSAGSGTSGRAVVCARYKYVVYGWGAHREQLFDLQADPGELRNLAAESVFDPLLEQMRHRMLDWCLDTRDTTFLKRLALPADAPSEVHQEIFDVPY</sequence>
<gene>
    <name evidence="6" type="ORF">FGL98_18650</name>
</gene>
<feature type="domain" description="Sulfatase N-terminal" evidence="5">
    <location>
        <begin position="8"/>
        <end position="321"/>
    </location>
</feature>
<dbReference type="Gene3D" id="3.40.720.10">
    <property type="entry name" value="Alkaline Phosphatase, subunit A"/>
    <property type="match status" value="1"/>
</dbReference>
<dbReference type="RefSeq" id="WP_146319269.1">
    <property type="nucleotide sequence ID" value="NZ_VCQV01000031.1"/>
</dbReference>
<keyword evidence="3" id="KW-0378">Hydrolase</keyword>
<dbReference type="InterPro" id="IPR017850">
    <property type="entry name" value="Alkaline_phosphatase_core_sf"/>
</dbReference>
<keyword evidence="2" id="KW-0479">Metal-binding</keyword>
<evidence type="ECO:0000256" key="3">
    <source>
        <dbReference type="ARBA" id="ARBA00022801"/>
    </source>
</evidence>
<comment type="similarity">
    <text evidence="1">Belongs to the sulfatase family.</text>
</comment>
<evidence type="ECO:0000256" key="2">
    <source>
        <dbReference type="ARBA" id="ARBA00022723"/>
    </source>
</evidence>
<protein>
    <submittedName>
        <fullName evidence="6">Sulfatase</fullName>
    </submittedName>
</protein>
<dbReference type="InterPro" id="IPR050738">
    <property type="entry name" value="Sulfatase"/>
</dbReference>